<evidence type="ECO:0000313" key="1">
    <source>
        <dbReference type="EMBL" id="KGO79346.1"/>
    </source>
</evidence>
<dbReference type="STRING" id="1406840.Q763_14005"/>
<organism evidence="1 2">
    <name type="scientific">Flavobacterium beibuense F44-8</name>
    <dbReference type="NCBI Taxonomy" id="1406840"/>
    <lineage>
        <taxon>Bacteria</taxon>
        <taxon>Pseudomonadati</taxon>
        <taxon>Bacteroidota</taxon>
        <taxon>Flavobacteriia</taxon>
        <taxon>Flavobacteriales</taxon>
        <taxon>Flavobacteriaceae</taxon>
        <taxon>Flavobacterium</taxon>
    </lineage>
</organism>
<gene>
    <name evidence="1" type="ORF">Q763_14005</name>
</gene>
<comment type="caution">
    <text evidence="1">The sequence shown here is derived from an EMBL/GenBank/DDBJ whole genome shotgun (WGS) entry which is preliminary data.</text>
</comment>
<protein>
    <submittedName>
        <fullName evidence="1">Uncharacterized protein</fullName>
    </submittedName>
</protein>
<dbReference type="EMBL" id="JRLV01000018">
    <property type="protein sequence ID" value="KGO79346.1"/>
    <property type="molecule type" value="Genomic_DNA"/>
</dbReference>
<dbReference type="Proteomes" id="UP000030129">
    <property type="component" value="Unassembled WGS sequence"/>
</dbReference>
<keyword evidence="2" id="KW-1185">Reference proteome</keyword>
<accession>A0A0A2LJC2</accession>
<dbReference type="AlphaFoldDB" id="A0A0A2LJC2"/>
<dbReference type="PROSITE" id="PS51257">
    <property type="entry name" value="PROKAR_LIPOPROTEIN"/>
    <property type="match status" value="1"/>
</dbReference>
<proteinExistence type="predicted"/>
<reference evidence="1 2" key="1">
    <citation type="submission" date="2013-09" db="EMBL/GenBank/DDBJ databases">
        <authorList>
            <person name="Zeng Z."/>
            <person name="Chen C."/>
        </authorList>
    </citation>
    <scope>NUCLEOTIDE SEQUENCE [LARGE SCALE GENOMIC DNA]</scope>
    <source>
        <strain evidence="1 2">F44-8</strain>
    </source>
</reference>
<name>A0A0A2LJC2_9FLAO</name>
<sequence length="187" mass="22199">MRVISIVMLFLLVSCSSKRIMKEYDFDKTNLSKYRYPTNTAYTPTDEERVCFESVMDLFLKVYKDIRPKEYLFESVFSKNKYGEVEVWVQAMYFGFSVPVEEIEGPVSVSDPGKSLYYTVINISRDKAYFYRTLDPQNPLEHEGVKCYFYMNGQTKEVVNNLSMIYDTEIWRDFDFDDWGPVDNYDK</sequence>
<evidence type="ECO:0000313" key="2">
    <source>
        <dbReference type="Proteomes" id="UP000030129"/>
    </source>
</evidence>